<evidence type="ECO:0000313" key="5">
    <source>
        <dbReference type="Proteomes" id="UP001465755"/>
    </source>
</evidence>
<feature type="domain" description="Cyanate lyase C-terminal" evidence="3">
    <location>
        <begin position="160"/>
        <end position="233"/>
    </location>
</feature>
<organism evidence="4 5">
    <name type="scientific">Symbiochloris irregularis</name>
    <dbReference type="NCBI Taxonomy" id="706552"/>
    <lineage>
        <taxon>Eukaryota</taxon>
        <taxon>Viridiplantae</taxon>
        <taxon>Chlorophyta</taxon>
        <taxon>core chlorophytes</taxon>
        <taxon>Trebouxiophyceae</taxon>
        <taxon>Trebouxiales</taxon>
        <taxon>Trebouxiaceae</taxon>
        <taxon>Symbiochloris</taxon>
    </lineage>
</organism>
<accession>A0AAW1PNL5</accession>
<dbReference type="PANTHER" id="PTHR34186">
    <property type="entry name" value="CYANATE HYDRATASE"/>
    <property type="match status" value="1"/>
</dbReference>
<name>A0AAW1PNL5_9CHLO</name>
<gene>
    <name evidence="4" type="ORF">WJX73_009719</name>
</gene>
<dbReference type="PRINTS" id="PR01693">
    <property type="entry name" value="CYANASE"/>
</dbReference>
<dbReference type="InterPro" id="IPR036581">
    <property type="entry name" value="Cyanate_lyase_C_sf"/>
</dbReference>
<keyword evidence="5" id="KW-1185">Reference proteome</keyword>
<protein>
    <recommendedName>
        <fullName evidence="3">Cyanate lyase C-terminal domain-containing protein</fullName>
    </recommendedName>
</protein>
<dbReference type="Proteomes" id="UP001465755">
    <property type="component" value="Unassembled WGS sequence"/>
</dbReference>
<dbReference type="Gene3D" id="1.10.260.40">
    <property type="entry name" value="lambda repressor-like DNA-binding domains"/>
    <property type="match status" value="1"/>
</dbReference>
<dbReference type="AlphaFoldDB" id="A0AAW1PNL5"/>
<dbReference type="EMBL" id="JALJOQ010000019">
    <property type="protein sequence ID" value="KAK9809534.1"/>
    <property type="molecule type" value="Genomic_DNA"/>
</dbReference>
<dbReference type="GO" id="GO:0003677">
    <property type="term" value="F:DNA binding"/>
    <property type="evidence" value="ECO:0007669"/>
    <property type="project" value="InterPro"/>
</dbReference>
<evidence type="ECO:0000256" key="1">
    <source>
        <dbReference type="ARBA" id="ARBA00003561"/>
    </source>
</evidence>
<evidence type="ECO:0000256" key="2">
    <source>
        <dbReference type="ARBA" id="ARBA00023239"/>
    </source>
</evidence>
<dbReference type="GO" id="GO:0008824">
    <property type="term" value="F:cyanate hydratase activity"/>
    <property type="evidence" value="ECO:0007669"/>
    <property type="project" value="InterPro"/>
</dbReference>
<comment type="function">
    <text evidence="1">Catalyzes the reaction of cyanate with bicarbonate to produce ammonia and carbon dioxide.</text>
</comment>
<dbReference type="SUPFAM" id="SSF55234">
    <property type="entry name" value="Cyanase C-terminal domain"/>
    <property type="match status" value="1"/>
</dbReference>
<dbReference type="Gene3D" id="3.30.1160.10">
    <property type="entry name" value="Cyanate lyase, C-terminal domain"/>
    <property type="match status" value="1"/>
</dbReference>
<proteinExistence type="predicted"/>
<sequence>MSVSGIWLRRSKRRTAELDLRSRSDQATFRRHRQAESSKLMQQVVGWRLGKQLACAHFHRPRTVKIAVRCSSSTPPSAASLPYDKAEKKAMIAQLVAAKEATGKTYTQIAQEVGLTNAYTAQLFLNQAMLHPGREDAIKKAVPGLTDEHIAFMKRCPMRTFDPDLMKEPHIYRMHEAMSMYGEAVKAIMNEEFGDGIMSAIDMFATVNKVEGKTGEKRVCITLNGKFLPHIEQATENNTAPQ</sequence>
<evidence type="ECO:0000259" key="3">
    <source>
        <dbReference type="SMART" id="SM01116"/>
    </source>
</evidence>
<reference evidence="4 5" key="1">
    <citation type="journal article" date="2024" name="Nat. Commun.">
        <title>Phylogenomics reveals the evolutionary origins of lichenization in chlorophyte algae.</title>
        <authorList>
            <person name="Puginier C."/>
            <person name="Libourel C."/>
            <person name="Otte J."/>
            <person name="Skaloud P."/>
            <person name="Haon M."/>
            <person name="Grisel S."/>
            <person name="Petersen M."/>
            <person name="Berrin J.G."/>
            <person name="Delaux P.M."/>
            <person name="Dal Grande F."/>
            <person name="Keller J."/>
        </authorList>
    </citation>
    <scope>NUCLEOTIDE SEQUENCE [LARGE SCALE GENOMIC DNA]</scope>
    <source>
        <strain evidence="4 5">SAG 2036</strain>
    </source>
</reference>
<keyword evidence="2" id="KW-0456">Lyase</keyword>
<dbReference type="SUPFAM" id="SSF47413">
    <property type="entry name" value="lambda repressor-like DNA-binding domains"/>
    <property type="match status" value="1"/>
</dbReference>
<comment type="caution">
    <text evidence="4">The sequence shown here is derived from an EMBL/GenBank/DDBJ whole genome shotgun (WGS) entry which is preliminary data.</text>
</comment>
<dbReference type="Pfam" id="PF02560">
    <property type="entry name" value="Cyanate_lyase"/>
    <property type="match status" value="1"/>
</dbReference>
<dbReference type="InterPro" id="IPR003712">
    <property type="entry name" value="Cyanate_lyase_C"/>
</dbReference>
<evidence type="ECO:0000313" key="4">
    <source>
        <dbReference type="EMBL" id="KAK9809534.1"/>
    </source>
</evidence>
<dbReference type="SMART" id="SM01116">
    <property type="entry name" value="Cyanate_lyase"/>
    <property type="match status" value="1"/>
</dbReference>
<dbReference type="PANTHER" id="PTHR34186:SF2">
    <property type="entry name" value="CYANATE HYDRATASE"/>
    <property type="match status" value="1"/>
</dbReference>
<dbReference type="InterPro" id="IPR010982">
    <property type="entry name" value="Lambda_DNA-bd_dom_sf"/>
</dbReference>
<dbReference type="InterPro" id="IPR008076">
    <property type="entry name" value="Cyanase"/>
</dbReference>